<dbReference type="InterPro" id="IPR041033">
    <property type="entry name" value="SpaA_PFL_dom_1"/>
</dbReference>
<feature type="signal peptide" evidence="3">
    <location>
        <begin position="1"/>
        <end position="30"/>
    </location>
</feature>
<dbReference type="NCBIfam" id="TIGR01167">
    <property type="entry name" value="LPXTG_anchor"/>
    <property type="match status" value="1"/>
</dbReference>
<dbReference type="Gene3D" id="2.60.40.740">
    <property type="match status" value="1"/>
</dbReference>
<keyword evidence="2" id="KW-1133">Transmembrane helix</keyword>
<dbReference type="EMBL" id="JAFEJT020000028">
    <property type="protein sequence ID" value="MCH9276157.1"/>
    <property type="molecule type" value="Genomic_DNA"/>
</dbReference>
<evidence type="ECO:0000259" key="4">
    <source>
        <dbReference type="Pfam" id="PF17802"/>
    </source>
</evidence>
<name>A0ABS9VVR0_9BIFI</name>
<dbReference type="Pfam" id="PF17802">
    <property type="entry name" value="SpaA"/>
    <property type="match status" value="1"/>
</dbReference>
<dbReference type="InterPro" id="IPR026466">
    <property type="entry name" value="Fim_isopep_form_D2_dom"/>
</dbReference>
<feature type="transmembrane region" description="Helical" evidence="2">
    <location>
        <begin position="577"/>
        <end position="596"/>
    </location>
</feature>
<keyword evidence="3" id="KW-0732">Signal</keyword>
<accession>A0ABS9VVR0</accession>
<reference evidence="5 6" key="2">
    <citation type="journal article" date="2021" name="Syst. Appl. Microbiol.">
        <title>Phylogenetic classification of ten novel species belonging to the genus Bifidobacterium comprising B. phasiani sp. nov., B. pongonis sp. nov., B. saguinibicoloris sp. nov., B. colobi sp. nov., B. simiiventris sp. nov., B. santillanense sp. nov., B. miconis sp. nov., B. amazonense sp. nov., B. pluvialisilvae sp. nov., and B. miconisargentati sp. nov.</title>
        <authorList>
            <person name="Lugli G.A."/>
            <person name="Calvete-Torre I."/>
            <person name="Alessandri G."/>
            <person name="Milani C."/>
            <person name="Turroni F."/>
            <person name="Laiolo P."/>
            <person name="Ossiprandi M.C."/>
            <person name="Margolles A."/>
            <person name="Ruiz L."/>
            <person name="Ventura M."/>
        </authorList>
    </citation>
    <scope>NUCLEOTIDE SEQUENCE [LARGE SCALE GENOMIC DNA]</scope>
    <source>
        <strain evidence="5 6">MA1</strain>
    </source>
</reference>
<feature type="chain" id="PRO_5045838121" evidence="3">
    <location>
        <begin position="31"/>
        <end position="603"/>
    </location>
</feature>
<evidence type="ECO:0000313" key="6">
    <source>
        <dbReference type="Proteomes" id="UP000710815"/>
    </source>
</evidence>
<evidence type="ECO:0000256" key="1">
    <source>
        <dbReference type="SAM" id="MobiDB-lite"/>
    </source>
</evidence>
<feature type="domain" description="SpaA-like prealbumin fold" evidence="4">
    <location>
        <begin position="431"/>
        <end position="499"/>
    </location>
</feature>
<keyword evidence="2" id="KW-0812">Transmembrane</keyword>
<gene>
    <name evidence="5" type="ORF">JS533_007725</name>
</gene>
<evidence type="ECO:0000256" key="2">
    <source>
        <dbReference type="SAM" id="Phobius"/>
    </source>
</evidence>
<dbReference type="Proteomes" id="UP000710815">
    <property type="component" value="Unassembled WGS sequence"/>
</dbReference>
<reference evidence="5 6" key="1">
    <citation type="journal article" date="2021" name="Environ. Microbiol.">
        <title>Genetic insights into the dark matter of the mammalian gut microbiota through targeted genome reconstruction.</title>
        <authorList>
            <person name="Lugli G.A."/>
            <person name="Alessandri G."/>
            <person name="Milani C."/>
            <person name="Viappiani A."/>
            <person name="Fontana F."/>
            <person name="Tarracchini C."/>
            <person name="Mancabelli L."/>
            <person name="Argentini C."/>
            <person name="Ruiz L."/>
            <person name="Margolles A."/>
            <person name="van Sinderen D."/>
            <person name="Turroni F."/>
            <person name="Ventura M."/>
        </authorList>
    </citation>
    <scope>NUCLEOTIDE SEQUENCE [LARGE SCALE GENOMIC DNA]</scope>
    <source>
        <strain evidence="5 6">MA1</strain>
    </source>
</reference>
<protein>
    <submittedName>
        <fullName evidence="5">Isopeptide-forming domain-containing fimbrial protein</fullName>
    </submittedName>
</protein>
<dbReference type="NCBIfam" id="TIGR04226">
    <property type="entry name" value="RrgB_K2N_iso_D2"/>
    <property type="match status" value="1"/>
</dbReference>
<dbReference type="RefSeq" id="WP_241513857.1">
    <property type="nucleotide sequence ID" value="NZ_JAFEJT020000028.1"/>
</dbReference>
<evidence type="ECO:0000256" key="3">
    <source>
        <dbReference type="SAM" id="SignalP"/>
    </source>
</evidence>
<evidence type="ECO:0000313" key="5">
    <source>
        <dbReference type="EMBL" id="MCH9276157.1"/>
    </source>
</evidence>
<dbReference type="Gene3D" id="2.60.40.10">
    <property type="entry name" value="Immunoglobulins"/>
    <property type="match status" value="1"/>
</dbReference>
<proteinExistence type="predicted"/>
<dbReference type="InterPro" id="IPR013783">
    <property type="entry name" value="Ig-like_fold"/>
</dbReference>
<keyword evidence="6" id="KW-1185">Reference proteome</keyword>
<sequence length="603" mass="64756">MKKLGKALLGLVAAVAMLFTGLTIPTVAMAEDGETTTTTAYTITVKNNVSGYVYSAYQVFAGDLDDKGVLSNITWGSNIDATGQSAIITALKGDATFGSGTDNVFAEADVQSAADVAKVLGDNYSANTDDADTVKASKAAAVAKFAEIVGEHTSGTATTSTMEGTGESATYKIRVPSPGYYLVKNTQVPSDAENAFGTDYILEVVKDVEVEPKGEVPTVEKKVKDVNDSDSTKTDNNQWQDSADHDVTDTVSYRLKGTLPNNYGDYDSYKYQFTDVLSKGLTLNADSVKVYAVSKANYDDQLTCTSNAKNKCVEIKKLADNADTNDATGYKLTTSTTDTDLLKGAYEGGTVLHVDFADLKKAVASDSSALNIDHETVIIVEYTATLNKNAKVGAEGNPNQVRLTYSNNPTNGGDGNTGHTPWDKVTVFTFKITVNKKDNLDNDLGNAAFKLSKWNGNEWQEVKDYKTEATDTKYTFEFSGLDDGKYKLEESKTPDGYNTWAGLEFWIVSEHDATKDDPQLTSLKFYKVKSDGTADTTAEITDFTGMVNAGTQTGVAQITVKNYPGSNLPSTGGMGTVILYALGGAFVVAAGLWFGLRRRFSNR</sequence>
<comment type="caution">
    <text evidence="5">The sequence shown here is derived from an EMBL/GenBank/DDBJ whole genome shotgun (WGS) entry which is preliminary data.</text>
</comment>
<feature type="region of interest" description="Disordered" evidence="1">
    <location>
        <begin position="223"/>
        <end position="243"/>
    </location>
</feature>
<feature type="compositionally biased region" description="Basic and acidic residues" evidence="1">
    <location>
        <begin position="223"/>
        <end position="233"/>
    </location>
</feature>
<keyword evidence="2" id="KW-0472">Membrane</keyword>
<organism evidence="5 6">
    <name type="scientific">Bifidobacterium amazonense</name>
    <dbReference type="NCBI Taxonomy" id="2809027"/>
    <lineage>
        <taxon>Bacteria</taxon>
        <taxon>Bacillati</taxon>
        <taxon>Actinomycetota</taxon>
        <taxon>Actinomycetes</taxon>
        <taxon>Bifidobacteriales</taxon>
        <taxon>Bifidobacteriaceae</taxon>
        <taxon>Bifidobacterium</taxon>
    </lineage>
</organism>